<evidence type="ECO:0000256" key="1">
    <source>
        <dbReference type="SAM" id="Phobius"/>
    </source>
</evidence>
<dbReference type="AlphaFoldDB" id="A0A914RAB8"/>
<dbReference type="WBParaSite" id="PEQ_0000342901-mRNA-1">
    <property type="protein sequence ID" value="PEQ_0000342901-mRNA-1"/>
    <property type="gene ID" value="PEQ_0000342901"/>
</dbReference>
<evidence type="ECO:0000313" key="2">
    <source>
        <dbReference type="Proteomes" id="UP000887564"/>
    </source>
</evidence>
<reference evidence="3" key="1">
    <citation type="submission" date="2022-11" db="UniProtKB">
        <authorList>
            <consortium name="WormBaseParasite"/>
        </authorList>
    </citation>
    <scope>IDENTIFICATION</scope>
</reference>
<keyword evidence="1" id="KW-1133">Transmembrane helix</keyword>
<protein>
    <submittedName>
        <fullName evidence="3">Uncharacterized protein</fullName>
    </submittedName>
</protein>
<feature type="transmembrane region" description="Helical" evidence="1">
    <location>
        <begin position="21"/>
        <end position="38"/>
    </location>
</feature>
<proteinExistence type="predicted"/>
<keyword evidence="1" id="KW-0812">Transmembrane</keyword>
<accession>A0A914RAB8</accession>
<organism evidence="2 3">
    <name type="scientific">Parascaris equorum</name>
    <name type="common">Equine roundworm</name>
    <dbReference type="NCBI Taxonomy" id="6256"/>
    <lineage>
        <taxon>Eukaryota</taxon>
        <taxon>Metazoa</taxon>
        <taxon>Ecdysozoa</taxon>
        <taxon>Nematoda</taxon>
        <taxon>Chromadorea</taxon>
        <taxon>Rhabditida</taxon>
        <taxon>Spirurina</taxon>
        <taxon>Ascaridomorpha</taxon>
        <taxon>Ascaridoidea</taxon>
        <taxon>Ascarididae</taxon>
        <taxon>Parascaris</taxon>
    </lineage>
</organism>
<keyword evidence="1" id="KW-0472">Membrane</keyword>
<sequence length="108" mass="12365">MDSARKTSSRKYKMYKRTSHTYGFVVVLPLHLSLLVSPRERVFVTDDAVLFSWAELNGKMCSANRGTSVDRKTLVLPPTAYGHKSGSRSWSFSRILDSRPIHRNDFDE</sequence>
<dbReference type="Proteomes" id="UP000887564">
    <property type="component" value="Unplaced"/>
</dbReference>
<keyword evidence="2" id="KW-1185">Reference proteome</keyword>
<evidence type="ECO:0000313" key="3">
    <source>
        <dbReference type="WBParaSite" id="PEQ_0000342901-mRNA-1"/>
    </source>
</evidence>
<name>A0A914RAB8_PAREQ</name>